<dbReference type="KEGG" id="ppel:H6H00_24965"/>
<proteinExistence type="predicted"/>
<dbReference type="Pfam" id="PF00881">
    <property type="entry name" value="Nitroreductase"/>
    <property type="match status" value="1"/>
</dbReference>
<evidence type="ECO:0000259" key="2">
    <source>
        <dbReference type="Pfam" id="PF00881"/>
    </source>
</evidence>
<evidence type="ECO:0000313" key="3">
    <source>
        <dbReference type="EMBL" id="QNG51361.1"/>
    </source>
</evidence>
<dbReference type="InterPro" id="IPR000415">
    <property type="entry name" value="Nitroreductase-like"/>
</dbReference>
<evidence type="ECO:0000313" key="4">
    <source>
        <dbReference type="Proteomes" id="UP000515728"/>
    </source>
</evidence>
<sequence>MTEDRAPLGVLVAAVERALRAPSVHNTQPWRWRLDDGRVELHGDPVRHLVATDPDRRDLVLSCGAALHHLGVALAAAGWSARTRRLPAPGDRWHLATVSAHAPGPGRGRSPAPAAAALSRAIEERRTDRRPFGPEQVPRWALDRLVAAATACGALLVPVTEPGARLRLDEALADAGARQRFAPGYAAELTIWSHRWTAARDGVPASARTVRGTDPDLRSFPRGQLTDTRAPRAADDASVLLVLTTTGDGVLDHLLAGEATSAVLLTATSLGLATTPLSQSQEVAAVRERLAAQVLRSPDHPQLVIRAGYPGPAARPLEATPRRALESVLLRT</sequence>
<evidence type="ECO:0000256" key="1">
    <source>
        <dbReference type="SAM" id="MobiDB-lite"/>
    </source>
</evidence>
<gene>
    <name evidence="3" type="ORF">H6H00_24965</name>
</gene>
<feature type="domain" description="Nitroreductase" evidence="2">
    <location>
        <begin position="122"/>
        <end position="309"/>
    </location>
</feature>
<protein>
    <submittedName>
        <fullName evidence="3">Nitroreductase family protein</fullName>
    </submittedName>
</protein>
<dbReference type="InterPro" id="IPR050627">
    <property type="entry name" value="Nitroreductase/BluB"/>
</dbReference>
<dbReference type="PANTHER" id="PTHR23026">
    <property type="entry name" value="NADPH NITROREDUCTASE"/>
    <property type="match status" value="1"/>
</dbReference>
<dbReference type="Proteomes" id="UP000515728">
    <property type="component" value="Chromosome"/>
</dbReference>
<dbReference type="SUPFAM" id="SSF55469">
    <property type="entry name" value="FMN-dependent nitroreductase-like"/>
    <property type="match status" value="2"/>
</dbReference>
<dbReference type="InterPro" id="IPR029479">
    <property type="entry name" value="Nitroreductase"/>
</dbReference>
<dbReference type="NCBIfam" id="NF047509">
    <property type="entry name" value="Rv3131_FMN_oxido"/>
    <property type="match status" value="1"/>
</dbReference>
<dbReference type="GO" id="GO:0016491">
    <property type="term" value="F:oxidoreductase activity"/>
    <property type="evidence" value="ECO:0007669"/>
    <property type="project" value="InterPro"/>
</dbReference>
<feature type="region of interest" description="Disordered" evidence="1">
    <location>
        <begin position="206"/>
        <end position="229"/>
    </location>
</feature>
<reference evidence="3 4" key="1">
    <citation type="submission" date="2020-08" db="EMBL/GenBank/DDBJ databases">
        <authorList>
            <person name="Mo P."/>
        </authorList>
    </citation>
    <scope>NUCLEOTIDE SEQUENCE [LARGE SCALE GENOMIC DNA]</scope>
    <source>
        <strain evidence="3 4">CGMCC 4.1532</strain>
    </source>
</reference>
<organism evidence="3 4">
    <name type="scientific">Pseudonocardia petroleophila</name>
    <dbReference type="NCBI Taxonomy" id="37331"/>
    <lineage>
        <taxon>Bacteria</taxon>
        <taxon>Bacillati</taxon>
        <taxon>Actinomycetota</taxon>
        <taxon>Actinomycetes</taxon>
        <taxon>Pseudonocardiales</taxon>
        <taxon>Pseudonocardiaceae</taxon>
        <taxon>Pseudonocardia</taxon>
    </lineage>
</organism>
<dbReference type="EMBL" id="CP060131">
    <property type="protein sequence ID" value="QNG51361.1"/>
    <property type="molecule type" value="Genomic_DNA"/>
</dbReference>
<name>A0A7G7MF00_9PSEU</name>
<dbReference type="Gene3D" id="3.40.109.10">
    <property type="entry name" value="NADH Oxidase"/>
    <property type="match status" value="1"/>
</dbReference>
<dbReference type="PANTHER" id="PTHR23026:SF123">
    <property type="entry name" value="NAD(P)H NITROREDUCTASE RV3131-RELATED"/>
    <property type="match status" value="1"/>
</dbReference>
<keyword evidence="4" id="KW-1185">Reference proteome</keyword>
<dbReference type="RefSeq" id="WP_185718116.1">
    <property type="nucleotide sequence ID" value="NZ_BAAAWI010000001.1"/>
</dbReference>
<accession>A0A7G7MF00</accession>
<dbReference type="AlphaFoldDB" id="A0A7G7MF00"/>